<organism evidence="15 16">
    <name type="scientific">Shewanella aestuarii</name>
    <dbReference type="NCBI Taxonomy" id="1028752"/>
    <lineage>
        <taxon>Bacteria</taxon>
        <taxon>Pseudomonadati</taxon>
        <taxon>Pseudomonadota</taxon>
        <taxon>Gammaproteobacteria</taxon>
        <taxon>Alteromonadales</taxon>
        <taxon>Shewanellaceae</taxon>
        <taxon>Shewanella</taxon>
    </lineage>
</organism>
<feature type="chain" id="PRO_5026223948" description="beta-lactamase" evidence="13">
    <location>
        <begin position="27"/>
        <end position="263"/>
    </location>
</feature>
<evidence type="ECO:0000256" key="6">
    <source>
        <dbReference type="ARBA" id="ARBA00012865"/>
    </source>
</evidence>
<proteinExistence type="inferred from homology"/>
<dbReference type="AlphaFoldDB" id="A0A6G9QMU5"/>
<keyword evidence="10" id="KW-0378">Hydrolase</keyword>
<dbReference type="InterPro" id="IPR001279">
    <property type="entry name" value="Metallo-B-lactamas"/>
</dbReference>
<evidence type="ECO:0000256" key="7">
    <source>
        <dbReference type="ARBA" id="ARBA00022723"/>
    </source>
</evidence>
<evidence type="ECO:0000256" key="2">
    <source>
        <dbReference type="ARBA" id="ARBA00001947"/>
    </source>
</evidence>
<dbReference type="EC" id="3.5.2.6" evidence="6"/>
<evidence type="ECO:0000313" key="15">
    <source>
        <dbReference type="EMBL" id="QIR15377.1"/>
    </source>
</evidence>
<gene>
    <name evidence="15" type="primary">bla</name>
    <name evidence="15" type="ORF">HBH39_13470</name>
</gene>
<keyword evidence="9" id="KW-0574">Periplasm</keyword>
<evidence type="ECO:0000256" key="3">
    <source>
        <dbReference type="ARBA" id="ARBA00004418"/>
    </source>
</evidence>
<dbReference type="InterPro" id="IPR050855">
    <property type="entry name" value="NDM-1-like"/>
</dbReference>
<dbReference type="SUPFAM" id="SSF56281">
    <property type="entry name" value="Metallo-hydrolase/oxidoreductase"/>
    <property type="match status" value="1"/>
</dbReference>
<evidence type="ECO:0000256" key="10">
    <source>
        <dbReference type="ARBA" id="ARBA00022801"/>
    </source>
</evidence>
<comment type="subunit">
    <text evidence="5">Monomer.</text>
</comment>
<evidence type="ECO:0000259" key="14">
    <source>
        <dbReference type="SMART" id="SM00849"/>
    </source>
</evidence>
<dbReference type="GO" id="GO:0017001">
    <property type="term" value="P:antibiotic catabolic process"/>
    <property type="evidence" value="ECO:0007669"/>
    <property type="project" value="UniProtKB-ARBA"/>
</dbReference>
<dbReference type="Gene3D" id="3.60.15.10">
    <property type="entry name" value="Ribonuclease Z/Hydroxyacylglutathione hydrolase-like"/>
    <property type="match status" value="1"/>
</dbReference>
<dbReference type="SMART" id="SM00849">
    <property type="entry name" value="Lactamase_B"/>
    <property type="match status" value="1"/>
</dbReference>
<sequence length="263" mass="28867">MFISNLLRICCGLILPFTLGIFSANAQEAIDLTQVDNTLEHPHQQGQLEITAIGDGVYLHKSYLNIGSWGLVVANGLVVVDNNQAYIIDTPWTDTDTAQLVSWIKKQGYTLIASISTHSHQDTSGGIGYLNGIGIKTVVSETTQQLLALSGQTTATSTFNTNHYELKTGLIEVDFIGPGHTKDNLVVWLPKQQILFAGCLVKSLDNQSMGYIKESDLTQWPLTLEQLKRQFNQAKILVPGHGTPGDMTLVDHSIKLIKTHNNQ</sequence>
<dbReference type="PANTHER" id="PTHR42951">
    <property type="entry name" value="METALLO-BETA-LACTAMASE DOMAIN-CONTAINING"/>
    <property type="match status" value="1"/>
</dbReference>
<dbReference type="PANTHER" id="PTHR42951:SF4">
    <property type="entry name" value="ACYL-COENZYME A THIOESTERASE MBLAC2"/>
    <property type="match status" value="1"/>
</dbReference>
<comment type="subcellular location">
    <subcellularLocation>
        <location evidence="3">Periplasm</location>
    </subcellularLocation>
</comment>
<dbReference type="InterPro" id="IPR036866">
    <property type="entry name" value="RibonucZ/Hydroxyglut_hydro"/>
</dbReference>
<dbReference type="EMBL" id="CP050313">
    <property type="protein sequence ID" value="QIR15377.1"/>
    <property type="molecule type" value="Genomic_DNA"/>
</dbReference>
<keyword evidence="7" id="KW-0479">Metal-binding</keyword>
<comment type="cofactor">
    <cofactor evidence="2">
        <name>Zn(2+)</name>
        <dbReference type="ChEBI" id="CHEBI:29105"/>
    </cofactor>
</comment>
<evidence type="ECO:0000256" key="12">
    <source>
        <dbReference type="ARBA" id="ARBA00023251"/>
    </source>
</evidence>
<evidence type="ECO:0000256" key="5">
    <source>
        <dbReference type="ARBA" id="ARBA00011245"/>
    </source>
</evidence>
<dbReference type="InterPro" id="IPR058199">
    <property type="entry name" value="BlaB//VIM/IMP-1"/>
</dbReference>
<comment type="catalytic activity">
    <reaction evidence="1">
        <text>a beta-lactam + H2O = a substituted beta-amino acid</text>
        <dbReference type="Rhea" id="RHEA:20401"/>
        <dbReference type="ChEBI" id="CHEBI:15377"/>
        <dbReference type="ChEBI" id="CHEBI:35627"/>
        <dbReference type="ChEBI" id="CHEBI:140347"/>
        <dbReference type="EC" id="3.5.2.6"/>
    </reaction>
</comment>
<keyword evidence="12" id="KW-0046">Antibiotic resistance</keyword>
<dbReference type="Proteomes" id="UP000502608">
    <property type="component" value="Chromosome"/>
</dbReference>
<evidence type="ECO:0000256" key="11">
    <source>
        <dbReference type="ARBA" id="ARBA00022833"/>
    </source>
</evidence>
<feature type="domain" description="Metallo-beta-lactamase" evidence="14">
    <location>
        <begin position="73"/>
        <end position="241"/>
    </location>
</feature>
<evidence type="ECO:0000256" key="1">
    <source>
        <dbReference type="ARBA" id="ARBA00001526"/>
    </source>
</evidence>
<evidence type="ECO:0000256" key="4">
    <source>
        <dbReference type="ARBA" id="ARBA00005250"/>
    </source>
</evidence>
<name>A0A6G9QMU5_9GAMM</name>
<dbReference type="NCBIfam" id="NF033088">
    <property type="entry name" value="bla_subclass_B1"/>
    <property type="match status" value="1"/>
</dbReference>
<comment type="similarity">
    <text evidence="4">Belongs to the metallo-beta-lactamase superfamily. Class-B beta-lactamase family.</text>
</comment>
<protein>
    <recommendedName>
        <fullName evidence="6">beta-lactamase</fullName>
        <ecNumber evidence="6">3.5.2.6</ecNumber>
    </recommendedName>
</protein>
<dbReference type="KEGG" id="saes:HBH39_13470"/>
<evidence type="ECO:0000313" key="16">
    <source>
        <dbReference type="Proteomes" id="UP000502608"/>
    </source>
</evidence>
<dbReference type="RefSeq" id="WP_167679105.1">
    <property type="nucleotide sequence ID" value="NZ_CP050313.1"/>
</dbReference>
<keyword evidence="8 13" id="KW-0732">Signal</keyword>
<dbReference type="NCBIfam" id="NF012229">
    <property type="entry name" value="bla_class_B_core"/>
    <property type="match status" value="1"/>
</dbReference>
<keyword evidence="11" id="KW-0862">Zinc</keyword>
<evidence type="ECO:0000256" key="8">
    <source>
        <dbReference type="ARBA" id="ARBA00022729"/>
    </source>
</evidence>
<reference evidence="15 16" key="1">
    <citation type="submission" date="2020-03" db="EMBL/GenBank/DDBJ databases">
        <title>Complete genome sequence of Shewanella sp.</title>
        <authorList>
            <person name="Kim Y.-S."/>
            <person name="Kim S.-J."/>
            <person name="Jung H.-K."/>
            <person name="Kim K.-H."/>
        </authorList>
    </citation>
    <scope>NUCLEOTIDE SEQUENCE [LARGE SCALE GENOMIC DNA]</scope>
    <source>
        <strain evidence="15 16">PN3F2</strain>
    </source>
</reference>
<keyword evidence="16" id="KW-1185">Reference proteome</keyword>
<accession>A0A6G9QMU5</accession>
<evidence type="ECO:0000256" key="9">
    <source>
        <dbReference type="ARBA" id="ARBA00022764"/>
    </source>
</evidence>
<feature type="signal peptide" evidence="13">
    <location>
        <begin position="1"/>
        <end position="26"/>
    </location>
</feature>
<evidence type="ECO:0000256" key="13">
    <source>
        <dbReference type="SAM" id="SignalP"/>
    </source>
</evidence>